<dbReference type="SUPFAM" id="SSF52467">
    <property type="entry name" value="DHS-like NAD/FAD-binding domain"/>
    <property type="match status" value="1"/>
</dbReference>
<keyword evidence="2 3" id="KW-0520">NAD</keyword>
<keyword evidence="3 4" id="KW-0479">Metal-binding</keyword>
<dbReference type="STRING" id="937777.Deipe_1135"/>
<evidence type="ECO:0000256" key="2">
    <source>
        <dbReference type="ARBA" id="ARBA00023027"/>
    </source>
</evidence>
<feature type="binding site" evidence="3 4">
    <location>
        <position position="127"/>
    </location>
    <ligand>
        <name>Zn(2+)</name>
        <dbReference type="ChEBI" id="CHEBI:29105"/>
    </ligand>
</feature>
<comment type="cofactor">
    <cofactor evidence="3">
        <name>Zn(2+)</name>
        <dbReference type="ChEBI" id="CHEBI:29105"/>
    </cofactor>
    <text evidence="3">Binds 1 zinc ion per subunit.</text>
</comment>
<dbReference type="PANTHER" id="PTHR11085:SF4">
    <property type="entry name" value="NAD-DEPENDENT PROTEIN DEACYLASE"/>
    <property type="match status" value="1"/>
</dbReference>
<dbReference type="InterPro" id="IPR027546">
    <property type="entry name" value="Sirtuin_class_III"/>
</dbReference>
<feature type="binding site" evidence="3">
    <location>
        <position position="66"/>
    </location>
    <ligand>
        <name>substrate</name>
    </ligand>
</feature>
<feature type="binding site" evidence="3 4">
    <location>
        <position position="151"/>
    </location>
    <ligand>
        <name>Zn(2+)</name>
        <dbReference type="ChEBI" id="CHEBI:29105"/>
    </ligand>
</feature>
<dbReference type="GO" id="GO:0036055">
    <property type="term" value="F:protein-succinyllysine desuccinylase activity"/>
    <property type="evidence" value="ECO:0007669"/>
    <property type="project" value="UniProtKB-UniRule"/>
</dbReference>
<feature type="active site" description="Proton acceptor" evidence="3 4">
    <location>
        <position position="119"/>
    </location>
</feature>
<dbReference type="PATRIC" id="fig|937777.3.peg.1136"/>
<feature type="binding site" evidence="3">
    <location>
        <begin position="188"/>
        <end position="190"/>
    </location>
    <ligand>
        <name>NAD(+)</name>
        <dbReference type="ChEBI" id="CHEBI:57540"/>
    </ligand>
</feature>
<dbReference type="GO" id="GO:0070403">
    <property type="term" value="F:NAD+ binding"/>
    <property type="evidence" value="ECO:0007669"/>
    <property type="project" value="UniProtKB-UniRule"/>
</dbReference>
<dbReference type="InterPro" id="IPR003000">
    <property type="entry name" value="Sirtuin"/>
</dbReference>
<comment type="domain">
    <text evidence="3">2 residues (Tyr-66 and Arg-69) present in a large hydrophobic pocket are probably involved in substrate specificity. They are important for desuccinylation activity, but dispensable for deacetylation activity.</text>
</comment>
<evidence type="ECO:0000256" key="3">
    <source>
        <dbReference type="HAMAP-Rule" id="MF_01121"/>
    </source>
</evidence>
<dbReference type="GO" id="GO:0017136">
    <property type="term" value="F:histone deacetylase activity, NAD-dependent"/>
    <property type="evidence" value="ECO:0007669"/>
    <property type="project" value="TreeGrafter"/>
</dbReference>
<comment type="catalytic activity">
    <reaction evidence="3">
        <text>N(6)-acetyl-L-lysyl-[protein] + NAD(+) + H2O = 2''-O-acetyl-ADP-D-ribose + nicotinamide + L-lysyl-[protein]</text>
        <dbReference type="Rhea" id="RHEA:43636"/>
        <dbReference type="Rhea" id="RHEA-COMP:9752"/>
        <dbReference type="Rhea" id="RHEA-COMP:10731"/>
        <dbReference type="ChEBI" id="CHEBI:15377"/>
        <dbReference type="ChEBI" id="CHEBI:17154"/>
        <dbReference type="ChEBI" id="CHEBI:29969"/>
        <dbReference type="ChEBI" id="CHEBI:57540"/>
        <dbReference type="ChEBI" id="CHEBI:61930"/>
        <dbReference type="ChEBI" id="CHEBI:83767"/>
        <dbReference type="EC" id="2.3.1.286"/>
    </reaction>
</comment>
<evidence type="ECO:0000256" key="1">
    <source>
        <dbReference type="ARBA" id="ARBA00022679"/>
    </source>
</evidence>
<comment type="subcellular location">
    <subcellularLocation>
        <location evidence="3">Cytoplasm</location>
    </subcellularLocation>
</comment>
<dbReference type="CDD" id="cd01412">
    <property type="entry name" value="SIRT5_Af1_CobB"/>
    <property type="match status" value="1"/>
</dbReference>
<keyword evidence="3 4" id="KW-0862">Zinc</keyword>
<dbReference type="InterPro" id="IPR026590">
    <property type="entry name" value="Ssirtuin_cat_dom"/>
</dbReference>
<evidence type="ECO:0000259" key="5">
    <source>
        <dbReference type="PROSITE" id="PS50305"/>
    </source>
</evidence>
<dbReference type="PANTHER" id="PTHR11085">
    <property type="entry name" value="NAD-DEPENDENT PROTEIN DEACYLASE SIRTUIN-5, MITOCHONDRIAL-RELATED"/>
    <property type="match status" value="1"/>
</dbReference>
<dbReference type="InterPro" id="IPR050134">
    <property type="entry name" value="NAD-dep_sirtuin_deacylases"/>
</dbReference>
<protein>
    <recommendedName>
        <fullName evidence="3">NAD-dependent protein deacylase</fullName>
        <ecNumber evidence="3">2.3.1.286</ecNumber>
    </recommendedName>
    <alternativeName>
        <fullName evidence="3">Regulatory protein SIR2 homolog</fullName>
    </alternativeName>
</protein>
<keyword evidence="3" id="KW-0963">Cytoplasm</keyword>
<accession>K9ZZS5</accession>
<feature type="binding site" evidence="3 4">
    <location>
        <position position="148"/>
    </location>
    <ligand>
        <name>Zn(2+)</name>
        <dbReference type="ChEBI" id="CHEBI:29105"/>
    </ligand>
</feature>
<dbReference type="EMBL" id="CP003382">
    <property type="protein sequence ID" value="AFZ66694.1"/>
    <property type="molecule type" value="Genomic_DNA"/>
</dbReference>
<dbReference type="NCBIfam" id="NF001753">
    <property type="entry name" value="PRK00481.1-3"/>
    <property type="match status" value="1"/>
</dbReference>
<comment type="similarity">
    <text evidence="3">Belongs to the sirtuin family. Class III subfamily.</text>
</comment>
<dbReference type="AlphaFoldDB" id="K9ZZS5"/>
<dbReference type="Proteomes" id="UP000010467">
    <property type="component" value="Chromosome"/>
</dbReference>
<dbReference type="Pfam" id="PF02146">
    <property type="entry name" value="SIR2"/>
    <property type="match status" value="1"/>
</dbReference>
<dbReference type="PROSITE" id="PS50305">
    <property type="entry name" value="SIRTUIN"/>
    <property type="match status" value="1"/>
</dbReference>
<dbReference type="GO" id="GO:0036054">
    <property type="term" value="F:protein-malonyllysine demalonylase activity"/>
    <property type="evidence" value="ECO:0007669"/>
    <property type="project" value="InterPro"/>
</dbReference>
<gene>
    <name evidence="3" type="primary">cobB</name>
    <name evidence="6" type="ordered locus">Deipe_1135</name>
</gene>
<dbReference type="OrthoDB" id="9800582at2"/>
<evidence type="ECO:0000313" key="6">
    <source>
        <dbReference type="EMBL" id="AFZ66694.1"/>
    </source>
</evidence>
<dbReference type="HAMAP" id="MF_01121">
    <property type="entry name" value="Sirtuin_ClassIII"/>
    <property type="match status" value="1"/>
</dbReference>
<dbReference type="InterPro" id="IPR026591">
    <property type="entry name" value="Sirtuin_cat_small_dom_sf"/>
</dbReference>
<dbReference type="GO" id="GO:0005737">
    <property type="term" value="C:cytoplasm"/>
    <property type="evidence" value="ECO:0007669"/>
    <property type="project" value="UniProtKB-SubCell"/>
</dbReference>
<reference evidence="7" key="1">
    <citation type="submission" date="2012-03" db="EMBL/GenBank/DDBJ databases">
        <title>Complete sequence of chromosome of Deinococcus peraridilitoris DSM 19664.</title>
        <authorList>
            <person name="Lucas S."/>
            <person name="Copeland A."/>
            <person name="Lapidus A."/>
            <person name="Glavina del Rio T."/>
            <person name="Dalin E."/>
            <person name="Tice H."/>
            <person name="Bruce D."/>
            <person name="Goodwin L."/>
            <person name="Pitluck S."/>
            <person name="Peters L."/>
            <person name="Mikhailova N."/>
            <person name="Lu M."/>
            <person name="Kyrpides N."/>
            <person name="Mavromatis K."/>
            <person name="Ivanova N."/>
            <person name="Brettin T."/>
            <person name="Detter J.C."/>
            <person name="Han C."/>
            <person name="Larimer F."/>
            <person name="Land M."/>
            <person name="Hauser L."/>
            <person name="Markowitz V."/>
            <person name="Cheng J.-F."/>
            <person name="Hugenholtz P."/>
            <person name="Woyke T."/>
            <person name="Wu D."/>
            <person name="Pukall R."/>
            <person name="Steenblock K."/>
            <person name="Brambilla E."/>
            <person name="Klenk H.-P."/>
            <person name="Eisen J.A."/>
        </authorList>
    </citation>
    <scope>NUCLEOTIDE SEQUENCE [LARGE SCALE GENOMIC DNA]</scope>
    <source>
        <strain evidence="7">DSM 19664 / LMG 22246 / CIP 109416 / KR-200</strain>
    </source>
</reference>
<evidence type="ECO:0000256" key="4">
    <source>
        <dbReference type="PROSITE-ProRule" id="PRU00236"/>
    </source>
</evidence>
<dbReference type="eggNOG" id="COG0846">
    <property type="taxonomic scope" value="Bacteria"/>
</dbReference>
<sequence>MSLSQARRALGRASRVAVLTGAGISAESGIPTFRDAQTGLWARFTPEELASPAAYARDPLFVWNWYAERYRACMQAEPNAAHRALVELERRVSEAFLLVTQNVDGLHGRAGSKRLIELHGNLNTARCERCALIQSLPAPRDFSPPAHCQRCGARARPNVVWFGEMLLEDDLKRSWQAFESAEVALVIGTSSVVEPAASLGRLAKSRGAYLIELGPDATPLTPYTDTSLRLGAVAGMQALMEQDT</sequence>
<evidence type="ECO:0000313" key="7">
    <source>
        <dbReference type="Proteomes" id="UP000010467"/>
    </source>
</evidence>
<proteinExistence type="inferred from homology"/>
<comment type="function">
    <text evidence="3">NAD-dependent lysine deacetylase and desuccinylase that specifically removes acetyl and succinyl groups on target proteins. Modulates the activities of several proteins which are inactive in their acylated form.</text>
</comment>
<dbReference type="GO" id="GO:0008270">
    <property type="term" value="F:zinc ion binding"/>
    <property type="evidence" value="ECO:0007669"/>
    <property type="project" value="UniProtKB-UniRule"/>
</dbReference>
<comment type="catalytic activity">
    <reaction evidence="3">
        <text>N(6)-succinyl-L-lysyl-[protein] + NAD(+) + H2O = 2''-O-succinyl-ADP-D-ribose + nicotinamide + L-lysyl-[protein]</text>
        <dbReference type="Rhea" id="RHEA:47668"/>
        <dbReference type="Rhea" id="RHEA-COMP:9752"/>
        <dbReference type="Rhea" id="RHEA-COMP:11877"/>
        <dbReference type="ChEBI" id="CHEBI:15377"/>
        <dbReference type="ChEBI" id="CHEBI:17154"/>
        <dbReference type="ChEBI" id="CHEBI:29969"/>
        <dbReference type="ChEBI" id="CHEBI:57540"/>
        <dbReference type="ChEBI" id="CHEBI:87830"/>
        <dbReference type="ChEBI" id="CHEBI:87832"/>
    </reaction>
</comment>
<feature type="binding site" evidence="3">
    <location>
        <position position="69"/>
    </location>
    <ligand>
        <name>substrate</name>
    </ligand>
</feature>
<feature type="binding site" evidence="3">
    <location>
        <begin position="101"/>
        <end position="104"/>
    </location>
    <ligand>
        <name>NAD(+)</name>
        <dbReference type="ChEBI" id="CHEBI:57540"/>
    </ligand>
</feature>
<dbReference type="RefSeq" id="WP_015235002.1">
    <property type="nucleotide sequence ID" value="NC_019793.1"/>
</dbReference>
<organism evidence="6 7">
    <name type="scientific">Deinococcus peraridilitoris (strain DSM 19664 / LMG 22246 / CIP 109416 / KR-200)</name>
    <dbReference type="NCBI Taxonomy" id="937777"/>
    <lineage>
        <taxon>Bacteria</taxon>
        <taxon>Thermotogati</taxon>
        <taxon>Deinococcota</taxon>
        <taxon>Deinococci</taxon>
        <taxon>Deinococcales</taxon>
        <taxon>Deinococcaceae</taxon>
        <taxon>Deinococcus</taxon>
    </lineage>
</organism>
<keyword evidence="1" id="KW-0808">Transferase</keyword>
<keyword evidence="7" id="KW-1185">Reference proteome</keyword>
<dbReference type="Gene3D" id="3.30.1600.10">
    <property type="entry name" value="SIR2/SIRT2 'Small Domain"/>
    <property type="match status" value="1"/>
</dbReference>
<dbReference type="EC" id="2.3.1.286" evidence="3"/>
<feature type="binding site" evidence="3">
    <location>
        <position position="232"/>
    </location>
    <ligand>
        <name>NAD(+)</name>
        <dbReference type="ChEBI" id="CHEBI:57540"/>
    </ligand>
</feature>
<dbReference type="HOGENOM" id="CLU_023643_3_1_0"/>
<dbReference type="KEGG" id="dpd:Deipe_1135"/>
<feature type="binding site" evidence="3 4">
    <location>
        <position position="130"/>
    </location>
    <ligand>
        <name>Zn(2+)</name>
        <dbReference type="ChEBI" id="CHEBI:29105"/>
    </ligand>
</feature>
<dbReference type="Gene3D" id="3.40.50.1220">
    <property type="entry name" value="TPP-binding domain"/>
    <property type="match status" value="1"/>
</dbReference>
<comment type="caution">
    <text evidence="3">Lacks conserved residue(s) required for the propagation of feature annotation.</text>
</comment>
<name>K9ZZS5_DEIPD</name>
<feature type="domain" description="Deacetylase sirtuin-type" evidence="5">
    <location>
        <begin position="1"/>
        <end position="244"/>
    </location>
</feature>
<dbReference type="InterPro" id="IPR029035">
    <property type="entry name" value="DHS-like_NAD/FAD-binding_dom"/>
</dbReference>